<dbReference type="EMBL" id="BHVZ01000001">
    <property type="protein sequence ID" value="GCB28713.1"/>
    <property type="molecule type" value="Genomic_DNA"/>
</dbReference>
<keyword evidence="11" id="KW-1185">Reference proteome</keyword>
<dbReference type="InterPro" id="IPR000824">
    <property type="entry name" value="MtrB"/>
</dbReference>
<dbReference type="OrthoDB" id="2111980at2"/>
<comment type="caution">
    <text evidence="10">The sequence shown here is derived from an EMBL/GenBank/DDBJ whole genome shotgun (WGS) entry which is preliminary data.</text>
</comment>
<proteinExistence type="inferred from homology"/>
<comment type="similarity">
    <text evidence="1">Belongs to the MtrB family.</text>
</comment>
<organism evidence="10 11">
    <name type="scientific">Anaerotignum faecicola</name>
    <dbReference type="NCBI Taxonomy" id="2358141"/>
    <lineage>
        <taxon>Bacteria</taxon>
        <taxon>Bacillati</taxon>
        <taxon>Bacillota</taxon>
        <taxon>Clostridia</taxon>
        <taxon>Lachnospirales</taxon>
        <taxon>Anaerotignaceae</taxon>
        <taxon>Anaerotignum</taxon>
    </lineage>
</organism>
<dbReference type="RefSeq" id="WP_016407777.1">
    <property type="nucleotide sequence ID" value="NZ_DAVZTY010000013.1"/>
</dbReference>
<reference evidence="10 11" key="1">
    <citation type="submission" date="2018-10" db="EMBL/GenBank/DDBJ databases">
        <title>Draft Genome Sequence of Anaerotignum sp. KCTC 15736.</title>
        <authorList>
            <person name="Choi S.H."/>
            <person name="Kim J.S."/>
            <person name="Kang S.W."/>
            <person name="Lee J.S."/>
            <person name="Park S.H."/>
        </authorList>
    </citation>
    <scope>NUCLEOTIDE SEQUENCE [LARGE SCALE GENOMIC DNA]</scope>
    <source>
        <strain evidence="10 11">KCTC 15736</strain>
    </source>
</reference>
<sequence length="82" mass="9039">MAEKIGADTSYICVKALEKGVNIIGVTRGEVTKIHHTEKLDQGEVLIAQFTENTSAMKIRGKAEVYTQFGMIRAGEVDIEKK</sequence>
<dbReference type="PRINTS" id="PR00687">
    <property type="entry name" value="TRPRNAAP"/>
</dbReference>
<evidence type="ECO:0000256" key="2">
    <source>
        <dbReference type="ARBA" id="ARBA00011104"/>
    </source>
</evidence>
<evidence type="ECO:0000256" key="7">
    <source>
        <dbReference type="ARBA" id="ARBA00029615"/>
    </source>
</evidence>
<name>A0A401LAX7_9FIRM</name>
<evidence type="ECO:0000256" key="3">
    <source>
        <dbReference type="ARBA" id="ARBA00016308"/>
    </source>
</evidence>
<protein>
    <recommendedName>
        <fullName evidence="3">Transcription attenuation protein MtrB</fullName>
    </recommendedName>
    <alternativeName>
        <fullName evidence="8">Trp RNA-binding attenuation protein</fullName>
    </alternativeName>
    <alternativeName>
        <fullName evidence="7">Tryptophan RNA-binding attenuator protein</fullName>
    </alternativeName>
</protein>
<dbReference type="SUPFAM" id="SSF51219">
    <property type="entry name" value="TRAP-like"/>
    <property type="match status" value="1"/>
</dbReference>
<dbReference type="GO" id="GO:0006353">
    <property type="term" value="P:DNA-templated transcription termination"/>
    <property type="evidence" value="ECO:0007669"/>
    <property type="project" value="InterPro"/>
</dbReference>
<dbReference type="InterPro" id="IPR023558">
    <property type="entry name" value="Trp_RNA-bd_attenuator_dom"/>
</dbReference>
<feature type="domain" description="Tryptophan RNA-binding attenuator protein" evidence="9">
    <location>
        <begin position="9"/>
        <end position="73"/>
    </location>
</feature>
<dbReference type="NCBIfam" id="NF009724">
    <property type="entry name" value="PRK13251.1"/>
    <property type="match status" value="1"/>
</dbReference>
<dbReference type="Pfam" id="PF02081">
    <property type="entry name" value="TrpBP"/>
    <property type="match status" value="1"/>
</dbReference>
<evidence type="ECO:0000313" key="10">
    <source>
        <dbReference type="EMBL" id="GCB28713.1"/>
    </source>
</evidence>
<dbReference type="GO" id="GO:0006355">
    <property type="term" value="P:regulation of DNA-templated transcription"/>
    <property type="evidence" value="ECO:0007669"/>
    <property type="project" value="InterPro"/>
</dbReference>
<evidence type="ECO:0000256" key="1">
    <source>
        <dbReference type="ARBA" id="ARBA00010027"/>
    </source>
</evidence>
<evidence type="ECO:0000256" key="8">
    <source>
        <dbReference type="ARBA" id="ARBA00033109"/>
    </source>
</evidence>
<evidence type="ECO:0000313" key="11">
    <source>
        <dbReference type="Proteomes" id="UP000287361"/>
    </source>
</evidence>
<keyword evidence="5" id="KW-0805">Transcription regulation</keyword>
<comment type="subunit">
    <text evidence="2">Oligomer of 11 identical subunits arranged in doughnut-like structure.</text>
</comment>
<gene>
    <name evidence="10" type="ORF">KGMB03357_03740</name>
</gene>
<accession>A0A401LAX7</accession>
<evidence type="ECO:0000256" key="6">
    <source>
        <dbReference type="ARBA" id="ARBA00023163"/>
    </source>
</evidence>
<keyword evidence="4" id="KW-0694">RNA-binding</keyword>
<dbReference type="InterPro" id="IPR016031">
    <property type="entry name" value="Trp_RNA-bd_attenuator-like_dom"/>
</dbReference>
<dbReference type="GeneID" id="86193371"/>
<dbReference type="Gene3D" id="2.60.40.50">
    <property type="entry name" value="TRAP-like"/>
    <property type="match status" value="1"/>
</dbReference>
<dbReference type="GO" id="GO:0003723">
    <property type="term" value="F:RNA binding"/>
    <property type="evidence" value="ECO:0007669"/>
    <property type="project" value="UniProtKB-KW"/>
</dbReference>
<dbReference type="Proteomes" id="UP000287361">
    <property type="component" value="Unassembled WGS sequence"/>
</dbReference>
<evidence type="ECO:0000256" key="5">
    <source>
        <dbReference type="ARBA" id="ARBA00023015"/>
    </source>
</evidence>
<keyword evidence="6" id="KW-0804">Transcription</keyword>
<evidence type="ECO:0000256" key="4">
    <source>
        <dbReference type="ARBA" id="ARBA00022884"/>
    </source>
</evidence>
<evidence type="ECO:0000259" key="9">
    <source>
        <dbReference type="Pfam" id="PF02081"/>
    </source>
</evidence>
<dbReference type="AlphaFoldDB" id="A0A401LAX7"/>